<dbReference type="Pfam" id="PF19802">
    <property type="entry name" value="DUF6285"/>
    <property type="match status" value="1"/>
</dbReference>
<sequence length="118" mass="12938">MTQPDAHELLDIARSTLLEQLLPALPGELRYPALMIANAMAIAARESRLVALAEDQERTRLAALVDEAPAALPDLRRQLARAIRLGSHDAPQNHRTLVETLRQVTLARLAISNPKALP</sequence>
<evidence type="ECO:0000313" key="3">
    <source>
        <dbReference type="Proteomes" id="UP000000653"/>
    </source>
</evidence>
<dbReference type="KEGG" id="pau:PA14_35980"/>
<dbReference type="EMBL" id="CP000438">
    <property type="protein sequence ID" value="ABJ11392.1"/>
    <property type="molecule type" value="Genomic_DNA"/>
</dbReference>
<feature type="domain" description="DUF6285" evidence="1">
    <location>
        <begin position="23"/>
        <end position="115"/>
    </location>
</feature>
<reference evidence="2 3" key="1">
    <citation type="journal article" date="2006" name="Genome Biol.">
        <title>Genomic analysis reveals that Pseudomonas aeruginosa virulence is combinatorial.</title>
        <authorList>
            <person name="Lee D.G."/>
            <person name="Urbach J.M."/>
            <person name="Wu G."/>
            <person name="Liberati N.T."/>
            <person name="Feinbaum R.L."/>
            <person name="Miyata S."/>
            <person name="Diggins L.T."/>
            <person name="He J."/>
            <person name="Saucier M."/>
            <person name="Deziel E."/>
            <person name="Friedman L."/>
            <person name="Li L."/>
            <person name="Grills G."/>
            <person name="Montgomery K."/>
            <person name="Kucherlapati R."/>
            <person name="Rahme L.G."/>
            <person name="Ausubel F.M."/>
        </authorList>
    </citation>
    <scope>NUCLEOTIDE SEQUENCE [LARGE SCALE GENOMIC DNA]</scope>
    <source>
        <strain evidence="2 3">UCBPP-PA14</strain>
    </source>
</reference>
<dbReference type="Proteomes" id="UP000000653">
    <property type="component" value="Chromosome"/>
</dbReference>
<evidence type="ECO:0000259" key="1">
    <source>
        <dbReference type="Pfam" id="PF19802"/>
    </source>
</evidence>
<dbReference type="AlphaFoldDB" id="A0A0H2ZAZ6"/>
<dbReference type="HOGENOM" id="CLU_142892_0_0_6"/>
<accession>A0A0H2ZAZ6</accession>
<evidence type="ECO:0000313" key="2">
    <source>
        <dbReference type="EMBL" id="ABJ11392.1"/>
    </source>
</evidence>
<gene>
    <name evidence="2" type="ordered locus">PA14_35980</name>
</gene>
<dbReference type="BioCyc" id="PAER208963:G1G74-3021-MONOMER"/>
<name>A0A0H2ZAZ6_PSEAB</name>
<proteinExistence type="predicted"/>
<organism evidence="2 3">
    <name type="scientific">Pseudomonas aeruginosa (strain UCBPP-PA14)</name>
    <dbReference type="NCBI Taxonomy" id="208963"/>
    <lineage>
        <taxon>Bacteria</taxon>
        <taxon>Pseudomonadati</taxon>
        <taxon>Pseudomonadota</taxon>
        <taxon>Gammaproteobacteria</taxon>
        <taxon>Pseudomonadales</taxon>
        <taxon>Pseudomonadaceae</taxon>
        <taxon>Pseudomonas</taxon>
    </lineage>
</organism>
<dbReference type="RefSeq" id="WP_011666662.1">
    <property type="nucleotide sequence ID" value="NC_008463.1"/>
</dbReference>
<protein>
    <submittedName>
        <fullName evidence="2">Putative acyl-CoA dehydrogenase</fullName>
    </submittedName>
</protein>
<dbReference type="InterPro" id="IPR046252">
    <property type="entry name" value="DUF6285"/>
</dbReference>